<organism evidence="1">
    <name type="scientific">Raphanus sativus</name>
    <name type="common">Radish</name>
    <name type="synonym">Raphanus raphanistrum var. sativus</name>
    <dbReference type="NCBI Taxonomy" id="3726"/>
    <lineage>
        <taxon>Eukaryota</taxon>
        <taxon>Viridiplantae</taxon>
        <taxon>Streptophyta</taxon>
        <taxon>Embryophyta</taxon>
        <taxon>Tracheophyta</taxon>
        <taxon>Spermatophyta</taxon>
        <taxon>Magnoliopsida</taxon>
        <taxon>eudicotyledons</taxon>
        <taxon>Gunneridae</taxon>
        <taxon>Pentapetalae</taxon>
        <taxon>rosids</taxon>
        <taxon>malvids</taxon>
        <taxon>Brassicales</taxon>
        <taxon>Brassicaceae</taxon>
        <taxon>Brassiceae</taxon>
        <taxon>Raphanus</taxon>
    </lineage>
</organism>
<protein>
    <submittedName>
        <fullName evidence="1">Uncharacterized protein</fullName>
    </submittedName>
</protein>
<keyword evidence="1" id="KW-0496">Mitochondrion</keyword>
<proteinExistence type="predicted"/>
<geneLocation type="mitochondrion" evidence="1"/>
<accession>R9QTB3</accession>
<evidence type="ECO:0000313" key="1">
    <source>
        <dbReference type="EMBL" id="AGC81682.1"/>
    </source>
</evidence>
<dbReference type="AlphaFoldDB" id="R9QTB3"/>
<dbReference type="EMBL" id="KC193578">
    <property type="protein sequence ID" value="AGC81682.1"/>
    <property type="molecule type" value="Genomic_DNA"/>
</dbReference>
<sequence>MAFFFLSLSSSGSDIVFSCRRHGFDSRRGYLLILGRFQLVFIDRVDLYASGSETRCSAVWSAHLFWVQRAIGSNPVTLMSFFSLCRSARHSIYIYKRGKKEQPFDFGT</sequence>
<gene>
    <name evidence="1" type="ORF">DCGMS_00220</name>
</gene>
<name>R9QTB3_RAPSA</name>
<reference evidence="1" key="1">
    <citation type="journal article" date="2013" name="Theor. Appl. Genet.">
        <title>Complete mitochondrial genome sequence and identification of a candidate gene responsible for cytoplasmic male sterility in radish (Raphanus sativus L.) containing DCGMS cytoplasm.</title>
        <authorList>
            <person name="Park J.Y."/>
            <person name="Lee Y.P."/>
            <person name="Lee J."/>
            <person name="Choi B.S."/>
            <person name="Kim S."/>
            <person name="Yang T.J."/>
        </authorList>
    </citation>
    <scope>NUCLEOTIDE SEQUENCE</scope>
    <source>
        <strain evidence="1">DCGMS</strain>
    </source>
</reference>